<keyword evidence="3" id="KW-1185">Reference proteome</keyword>
<comment type="caution">
    <text evidence="2">The sequence shown here is derived from an EMBL/GenBank/DDBJ whole genome shotgun (WGS) entry which is preliminary data.</text>
</comment>
<feature type="transmembrane region" description="Helical" evidence="1">
    <location>
        <begin position="49"/>
        <end position="71"/>
    </location>
</feature>
<protein>
    <submittedName>
        <fullName evidence="2">Uncharacterized protein</fullName>
    </submittedName>
</protein>
<evidence type="ECO:0000256" key="1">
    <source>
        <dbReference type="SAM" id="Phobius"/>
    </source>
</evidence>
<sequence>MMSIKASKEKNVFFVILLVVTAASVLNWVSYAVPAFLEYIRDDSFEDELYMADLGGFALAAVIFVLLVICFRTKRRNLLLPAAALFVIETVFLDGYAAPVCCAVLCLMAFLQERDERSGLVPAAAVLLYVVMLFFWVVNLIRDAVEAQSDVLYGESSMGWYYLPAIVLFATAAIIMGKSIRKKRSAGIKVAAAAYLAGEISLMVIMVPIYGLDEVVTDSFVMLGFGLLTWIFCSPAILISLYLIFRKNGDAHELKTDTD</sequence>
<organism evidence="2 3">
    <name type="scientific">Hominibacterium faecale</name>
    <dbReference type="NCBI Taxonomy" id="2839743"/>
    <lineage>
        <taxon>Bacteria</taxon>
        <taxon>Bacillati</taxon>
        <taxon>Bacillota</taxon>
        <taxon>Clostridia</taxon>
        <taxon>Peptostreptococcales</taxon>
        <taxon>Anaerovoracaceae</taxon>
        <taxon>Hominibacterium</taxon>
    </lineage>
</organism>
<feature type="transmembrane region" description="Helical" evidence="1">
    <location>
        <begin position="223"/>
        <end position="245"/>
    </location>
</feature>
<dbReference type="Proteomes" id="UP001065549">
    <property type="component" value="Unassembled WGS sequence"/>
</dbReference>
<name>A0A9J6QTN0_9FIRM</name>
<evidence type="ECO:0000313" key="3">
    <source>
        <dbReference type="Proteomes" id="UP001065549"/>
    </source>
</evidence>
<accession>A0A9J6QTN0</accession>
<keyword evidence="1" id="KW-0472">Membrane</keyword>
<keyword evidence="1" id="KW-0812">Transmembrane</keyword>
<gene>
    <name evidence="2" type="ORF">OBO34_06450</name>
</gene>
<feature type="transmembrane region" description="Helical" evidence="1">
    <location>
        <begin position="161"/>
        <end position="180"/>
    </location>
</feature>
<proteinExistence type="predicted"/>
<keyword evidence="1" id="KW-1133">Transmembrane helix</keyword>
<feature type="transmembrane region" description="Helical" evidence="1">
    <location>
        <begin position="192"/>
        <end position="211"/>
    </location>
</feature>
<feature type="transmembrane region" description="Helical" evidence="1">
    <location>
        <begin position="120"/>
        <end position="141"/>
    </location>
</feature>
<evidence type="ECO:0000313" key="2">
    <source>
        <dbReference type="EMBL" id="MCU7377991.1"/>
    </source>
</evidence>
<feature type="transmembrane region" description="Helical" evidence="1">
    <location>
        <begin position="12"/>
        <end position="37"/>
    </location>
</feature>
<reference evidence="2" key="1">
    <citation type="submission" date="2022-09" db="EMBL/GenBank/DDBJ databases">
        <title>Culturomic study of gut microbiota in children with autism spectrum disorder.</title>
        <authorList>
            <person name="Efimov B.A."/>
            <person name="Chaplin A.V."/>
            <person name="Sokolova S.R."/>
            <person name="Pikina A.P."/>
            <person name="Korzhanova M."/>
            <person name="Belova V."/>
            <person name="Korostin D."/>
        </authorList>
    </citation>
    <scope>NUCLEOTIDE SEQUENCE</scope>
    <source>
        <strain evidence="2">ASD5510</strain>
    </source>
</reference>
<dbReference type="AlphaFoldDB" id="A0A9J6QTN0"/>
<dbReference type="EMBL" id="JAOSHN010000002">
    <property type="protein sequence ID" value="MCU7377991.1"/>
    <property type="molecule type" value="Genomic_DNA"/>
</dbReference>